<dbReference type="RefSeq" id="WP_142093132.1">
    <property type="nucleotide sequence ID" value="NZ_BAAAMD010000002.1"/>
</dbReference>
<comment type="subcellular location">
    <subcellularLocation>
        <location evidence="4">Cytoplasm</location>
    </subcellularLocation>
</comment>
<keyword evidence="1 4" id="KW-0963">Cytoplasm</keyword>
<keyword evidence="7" id="KW-1185">Reference proteome</keyword>
<comment type="function">
    <text evidence="4">Functions in the N-end rule pathway of protein degradation where it conjugates Leu, Phe and, less efficiently, Met from aminoacyl-tRNAs to the N-termini of proteins containing an N-terminal arginine or lysine.</text>
</comment>
<dbReference type="SUPFAM" id="SSF55729">
    <property type="entry name" value="Acyl-CoA N-acyltransferases (Nat)"/>
    <property type="match status" value="1"/>
</dbReference>
<evidence type="ECO:0000256" key="3">
    <source>
        <dbReference type="ARBA" id="ARBA00023315"/>
    </source>
</evidence>
<organism evidence="6 7">
    <name type="scientific">Propioniferax innocua</name>
    <dbReference type="NCBI Taxonomy" id="1753"/>
    <lineage>
        <taxon>Bacteria</taxon>
        <taxon>Bacillati</taxon>
        <taxon>Actinomycetota</taxon>
        <taxon>Actinomycetes</taxon>
        <taxon>Propionibacteriales</taxon>
        <taxon>Propionibacteriaceae</taxon>
        <taxon>Propioniferax</taxon>
    </lineage>
</organism>
<evidence type="ECO:0000313" key="6">
    <source>
        <dbReference type="EMBL" id="TQL63407.1"/>
    </source>
</evidence>
<keyword evidence="2 4" id="KW-0808">Transferase</keyword>
<dbReference type="PANTHER" id="PTHR30098:SF2">
    <property type="entry name" value="LEUCYL_PHENYLALANYL-TRNA--PROTEIN TRANSFERASE"/>
    <property type="match status" value="1"/>
</dbReference>
<dbReference type="AlphaFoldDB" id="A0A542ZSX4"/>
<dbReference type="Gene3D" id="3.40.630.70">
    <property type="entry name" value="Leucyl/phenylalanyl-tRNA-protein transferase, C-terminal domain"/>
    <property type="match status" value="1"/>
</dbReference>
<evidence type="ECO:0000256" key="5">
    <source>
        <dbReference type="SAM" id="MobiDB-lite"/>
    </source>
</evidence>
<comment type="catalytic activity">
    <reaction evidence="4">
        <text>N-terminal L-lysyl-[protein] + L-leucyl-tRNA(Leu) = N-terminal L-leucyl-L-lysyl-[protein] + tRNA(Leu) + H(+)</text>
        <dbReference type="Rhea" id="RHEA:12340"/>
        <dbReference type="Rhea" id="RHEA-COMP:9613"/>
        <dbReference type="Rhea" id="RHEA-COMP:9622"/>
        <dbReference type="Rhea" id="RHEA-COMP:12670"/>
        <dbReference type="Rhea" id="RHEA-COMP:12671"/>
        <dbReference type="ChEBI" id="CHEBI:15378"/>
        <dbReference type="ChEBI" id="CHEBI:65249"/>
        <dbReference type="ChEBI" id="CHEBI:78442"/>
        <dbReference type="ChEBI" id="CHEBI:78494"/>
        <dbReference type="ChEBI" id="CHEBI:133043"/>
        <dbReference type="EC" id="2.3.2.6"/>
    </reaction>
</comment>
<dbReference type="EC" id="2.3.2.6" evidence="4"/>
<gene>
    <name evidence="4" type="primary">aat</name>
    <name evidence="6" type="ORF">FB460_1219</name>
</gene>
<dbReference type="InterPro" id="IPR004616">
    <property type="entry name" value="Leu/Phe-tRNA_Trfase"/>
</dbReference>
<proteinExistence type="inferred from homology"/>
<accession>A0A542ZSX4</accession>
<dbReference type="InterPro" id="IPR016181">
    <property type="entry name" value="Acyl_CoA_acyltransferase"/>
</dbReference>
<evidence type="ECO:0000256" key="2">
    <source>
        <dbReference type="ARBA" id="ARBA00022679"/>
    </source>
</evidence>
<keyword evidence="3 4" id="KW-0012">Acyltransferase</keyword>
<evidence type="ECO:0000313" key="7">
    <source>
        <dbReference type="Proteomes" id="UP000316196"/>
    </source>
</evidence>
<reference evidence="6 7" key="1">
    <citation type="submission" date="2019-06" db="EMBL/GenBank/DDBJ databases">
        <title>Sequencing the genomes of 1000 actinobacteria strains.</title>
        <authorList>
            <person name="Klenk H.-P."/>
        </authorList>
    </citation>
    <scope>NUCLEOTIDE SEQUENCE [LARGE SCALE GENOMIC DNA]</scope>
    <source>
        <strain evidence="6 7">DSM 8251</strain>
    </source>
</reference>
<dbReference type="PANTHER" id="PTHR30098">
    <property type="entry name" value="LEUCYL/PHENYLALANYL-TRNA--PROTEIN TRANSFERASE"/>
    <property type="match status" value="1"/>
</dbReference>
<feature type="compositionally biased region" description="Polar residues" evidence="5">
    <location>
        <begin position="244"/>
        <end position="256"/>
    </location>
</feature>
<dbReference type="GO" id="GO:0008914">
    <property type="term" value="F:leucyl-tRNA--protein transferase activity"/>
    <property type="evidence" value="ECO:0007669"/>
    <property type="project" value="UniProtKB-UniRule"/>
</dbReference>
<evidence type="ECO:0000256" key="4">
    <source>
        <dbReference type="HAMAP-Rule" id="MF_00688"/>
    </source>
</evidence>
<feature type="region of interest" description="Disordered" evidence="5">
    <location>
        <begin position="237"/>
        <end position="256"/>
    </location>
</feature>
<dbReference type="Proteomes" id="UP000316196">
    <property type="component" value="Unassembled WGS sequence"/>
</dbReference>
<name>A0A542ZSX4_9ACTN</name>
<comment type="catalytic activity">
    <reaction evidence="4">
        <text>L-phenylalanyl-tRNA(Phe) + an N-terminal L-alpha-aminoacyl-[protein] = an N-terminal L-phenylalanyl-L-alpha-aminoacyl-[protein] + tRNA(Phe)</text>
        <dbReference type="Rhea" id="RHEA:43632"/>
        <dbReference type="Rhea" id="RHEA-COMP:9668"/>
        <dbReference type="Rhea" id="RHEA-COMP:9699"/>
        <dbReference type="Rhea" id="RHEA-COMP:10636"/>
        <dbReference type="Rhea" id="RHEA-COMP:10637"/>
        <dbReference type="ChEBI" id="CHEBI:78442"/>
        <dbReference type="ChEBI" id="CHEBI:78531"/>
        <dbReference type="ChEBI" id="CHEBI:78597"/>
        <dbReference type="ChEBI" id="CHEBI:83561"/>
        <dbReference type="EC" id="2.3.2.6"/>
    </reaction>
</comment>
<sequence>MFDIDIDDPGTWPCGEELLLVSHALSSAAMLHCYRRGLFAMPLDGVRFADGSVADVIGWFSPTPRATLPLDGLRVRRSLRKSAKRYRVSVDMHFDAVVSRCADERREGGWIDADFVACYQELHESGAAHSVEVWDAADRLVGGLFGVSVGGLFAGESMFHDPRYGRDASKVALMALVSLLEPGSGRVLDVQWMTDHLASMGAVDLPREDYVDLLSDAVQLTTPRFVRGELDGSVWREPWVPPSSGDQSRAAASQVS</sequence>
<dbReference type="InterPro" id="IPR042203">
    <property type="entry name" value="Leu/Phe-tRNA_Trfase_C"/>
</dbReference>
<dbReference type="GO" id="GO:0030163">
    <property type="term" value="P:protein catabolic process"/>
    <property type="evidence" value="ECO:0007669"/>
    <property type="project" value="UniProtKB-UniRule"/>
</dbReference>
<protein>
    <recommendedName>
        <fullName evidence="4">Leucyl/phenylalanyl-tRNA--protein transferase</fullName>
        <ecNumber evidence="4">2.3.2.6</ecNumber>
    </recommendedName>
    <alternativeName>
        <fullName evidence="4">L/F-transferase</fullName>
    </alternativeName>
    <alternativeName>
        <fullName evidence="4">Leucyltransferase</fullName>
    </alternativeName>
    <alternativeName>
        <fullName evidence="4">Phenyalanyltransferase</fullName>
    </alternativeName>
</protein>
<dbReference type="GO" id="GO:0005737">
    <property type="term" value="C:cytoplasm"/>
    <property type="evidence" value="ECO:0007669"/>
    <property type="project" value="UniProtKB-SubCell"/>
</dbReference>
<comment type="caution">
    <text evidence="6">The sequence shown here is derived from an EMBL/GenBank/DDBJ whole genome shotgun (WGS) entry which is preliminary data.</text>
</comment>
<dbReference type="EMBL" id="VFOR01000001">
    <property type="protein sequence ID" value="TQL63407.1"/>
    <property type="molecule type" value="Genomic_DNA"/>
</dbReference>
<evidence type="ECO:0000256" key="1">
    <source>
        <dbReference type="ARBA" id="ARBA00022490"/>
    </source>
</evidence>
<comment type="catalytic activity">
    <reaction evidence="4">
        <text>N-terminal L-arginyl-[protein] + L-leucyl-tRNA(Leu) = N-terminal L-leucyl-L-arginyl-[protein] + tRNA(Leu) + H(+)</text>
        <dbReference type="Rhea" id="RHEA:50416"/>
        <dbReference type="Rhea" id="RHEA-COMP:9613"/>
        <dbReference type="Rhea" id="RHEA-COMP:9622"/>
        <dbReference type="Rhea" id="RHEA-COMP:12672"/>
        <dbReference type="Rhea" id="RHEA-COMP:12673"/>
        <dbReference type="ChEBI" id="CHEBI:15378"/>
        <dbReference type="ChEBI" id="CHEBI:64719"/>
        <dbReference type="ChEBI" id="CHEBI:78442"/>
        <dbReference type="ChEBI" id="CHEBI:78494"/>
        <dbReference type="ChEBI" id="CHEBI:133044"/>
        <dbReference type="EC" id="2.3.2.6"/>
    </reaction>
</comment>
<comment type="similarity">
    <text evidence="4">Belongs to the L/F-transferase family.</text>
</comment>
<dbReference type="NCBIfam" id="TIGR00667">
    <property type="entry name" value="aat"/>
    <property type="match status" value="1"/>
</dbReference>
<dbReference type="Pfam" id="PF03588">
    <property type="entry name" value="Leu_Phe_trans"/>
    <property type="match status" value="1"/>
</dbReference>
<dbReference type="HAMAP" id="MF_00688">
    <property type="entry name" value="Leu_Phe_trans"/>
    <property type="match status" value="1"/>
</dbReference>
<dbReference type="OrthoDB" id="9790282at2"/>